<keyword evidence="5" id="KW-0190">Covalent protein-DNA linkage</keyword>
<dbReference type="AlphaFoldDB" id="A0A271K919"/>
<comment type="caution">
    <text evidence="9">The sequence shown here is derived from an EMBL/GenBank/DDBJ whole genome shotgun (WGS) entry which is preliminary data.</text>
</comment>
<dbReference type="SUPFAM" id="SSF143081">
    <property type="entry name" value="BB1717-like"/>
    <property type="match status" value="1"/>
</dbReference>
<evidence type="ECO:0000256" key="1">
    <source>
        <dbReference type="ARBA" id="ARBA00008136"/>
    </source>
</evidence>
<keyword evidence="7" id="KW-0456">Lyase</keyword>
<dbReference type="GO" id="GO:0008233">
    <property type="term" value="F:peptidase activity"/>
    <property type="evidence" value="ECO:0007669"/>
    <property type="project" value="UniProtKB-KW"/>
</dbReference>
<evidence type="ECO:0000256" key="2">
    <source>
        <dbReference type="ARBA" id="ARBA00022670"/>
    </source>
</evidence>
<gene>
    <name evidence="9" type="ORF">CIT31_28765</name>
</gene>
<proteinExistence type="inferred from homology"/>
<protein>
    <recommendedName>
        <fullName evidence="8">Abasic site processing protein</fullName>
        <ecNumber evidence="8">3.4.-.-</ecNumber>
    </recommendedName>
</protein>
<keyword evidence="6" id="KW-0238">DNA-binding</keyword>
<evidence type="ECO:0000313" key="9">
    <source>
        <dbReference type="EMBL" id="PAP91994.1"/>
    </source>
</evidence>
<reference evidence="9 10" key="1">
    <citation type="submission" date="2017-08" db="EMBL/GenBank/DDBJ databases">
        <title>Mesorhizobium wenxinae sp. nov., a novel rhizobial species isolated from root nodules of chickpea (Cicer arietinum L.).</title>
        <authorList>
            <person name="Zhang J."/>
        </authorList>
    </citation>
    <scope>NUCLEOTIDE SEQUENCE [LARGE SCALE GENOMIC DNA]</scope>
    <source>
        <strain evidence="10">WYCCWR 10019</strain>
    </source>
</reference>
<comment type="similarity">
    <text evidence="1 8">Belongs to the SOS response-associated peptidase family.</text>
</comment>
<evidence type="ECO:0000256" key="5">
    <source>
        <dbReference type="ARBA" id="ARBA00023124"/>
    </source>
</evidence>
<dbReference type="GO" id="GO:0106300">
    <property type="term" value="P:protein-DNA covalent cross-linking repair"/>
    <property type="evidence" value="ECO:0007669"/>
    <property type="project" value="InterPro"/>
</dbReference>
<dbReference type="OrthoDB" id="9782620at2"/>
<accession>A0A271K919</accession>
<evidence type="ECO:0000313" key="10">
    <source>
        <dbReference type="Proteomes" id="UP000215931"/>
    </source>
</evidence>
<keyword evidence="2 8" id="KW-0645">Protease</keyword>
<keyword evidence="10" id="KW-1185">Reference proteome</keyword>
<organism evidence="9 10">
    <name type="scientific">Mesorhizobium wenxiniae</name>
    <dbReference type="NCBI Taxonomy" id="2014805"/>
    <lineage>
        <taxon>Bacteria</taxon>
        <taxon>Pseudomonadati</taxon>
        <taxon>Pseudomonadota</taxon>
        <taxon>Alphaproteobacteria</taxon>
        <taxon>Hyphomicrobiales</taxon>
        <taxon>Phyllobacteriaceae</taxon>
        <taxon>Mesorhizobium</taxon>
    </lineage>
</organism>
<name>A0A271K919_9HYPH</name>
<evidence type="ECO:0000256" key="7">
    <source>
        <dbReference type="ARBA" id="ARBA00023239"/>
    </source>
</evidence>
<keyword evidence="3" id="KW-0227">DNA damage</keyword>
<evidence type="ECO:0000256" key="6">
    <source>
        <dbReference type="ARBA" id="ARBA00023125"/>
    </source>
</evidence>
<dbReference type="GO" id="GO:0003697">
    <property type="term" value="F:single-stranded DNA binding"/>
    <property type="evidence" value="ECO:0007669"/>
    <property type="project" value="InterPro"/>
</dbReference>
<evidence type="ECO:0000256" key="8">
    <source>
        <dbReference type="RuleBase" id="RU364100"/>
    </source>
</evidence>
<dbReference type="Gene3D" id="3.90.1680.10">
    <property type="entry name" value="SOS response associated peptidase-like"/>
    <property type="match status" value="1"/>
</dbReference>
<dbReference type="RefSeq" id="WP_095521320.1">
    <property type="nucleotide sequence ID" value="NZ_NPKH01000037.1"/>
</dbReference>
<keyword evidence="4 8" id="KW-0378">Hydrolase</keyword>
<evidence type="ECO:0000256" key="4">
    <source>
        <dbReference type="ARBA" id="ARBA00022801"/>
    </source>
</evidence>
<dbReference type="GO" id="GO:0016829">
    <property type="term" value="F:lyase activity"/>
    <property type="evidence" value="ECO:0007669"/>
    <property type="project" value="UniProtKB-KW"/>
</dbReference>
<dbReference type="InterPro" id="IPR003738">
    <property type="entry name" value="SRAP"/>
</dbReference>
<dbReference type="PANTHER" id="PTHR13604">
    <property type="entry name" value="DC12-RELATED"/>
    <property type="match status" value="1"/>
</dbReference>
<dbReference type="EMBL" id="NPKH01000037">
    <property type="protein sequence ID" value="PAP91994.1"/>
    <property type="molecule type" value="Genomic_DNA"/>
</dbReference>
<sequence length="213" mass="23354">MCNAYEQHVKWVEYVQMMQALELGIPTQQTELDLPESDDIRINDTAPVMRAAGNGIELVPMNFSFPPSNPKGGPVFNYRSDGRHFDKSNRCLIPASAFFEFTGKKYPKAKHRFTLNDAPFMAIAGIWREGGDGSSPAFAMLTTEPGADIAPYHDRQVVVLRPATAVAAVTRSMSVSSERDGRLDASVSIDMCPNGVLTGMLMPERMPKSPASL</sequence>
<dbReference type="EC" id="3.4.-.-" evidence="8"/>
<evidence type="ECO:0000256" key="3">
    <source>
        <dbReference type="ARBA" id="ARBA00022763"/>
    </source>
</evidence>
<dbReference type="GO" id="GO:0006508">
    <property type="term" value="P:proteolysis"/>
    <property type="evidence" value="ECO:0007669"/>
    <property type="project" value="UniProtKB-KW"/>
</dbReference>
<dbReference type="InterPro" id="IPR036590">
    <property type="entry name" value="SRAP-like"/>
</dbReference>
<dbReference type="PANTHER" id="PTHR13604:SF0">
    <property type="entry name" value="ABASIC SITE PROCESSING PROTEIN HMCES"/>
    <property type="match status" value="1"/>
</dbReference>
<dbReference type="Pfam" id="PF02586">
    <property type="entry name" value="SRAP"/>
    <property type="match status" value="1"/>
</dbReference>
<dbReference type="Proteomes" id="UP000215931">
    <property type="component" value="Unassembled WGS sequence"/>
</dbReference>